<dbReference type="Proteomes" id="UP000054018">
    <property type="component" value="Unassembled WGS sequence"/>
</dbReference>
<organism evidence="1 2">
    <name type="scientific">Pisolithus microcarpus 441</name>
    <dbReference type="NCBI Taxonomy" id="765257"/>
    <lineage>
        <taxon>Eukaryota</taxon>
        <taxon>Fungi</taxon>
        <taxon>Dikarya</taxon>
        <taxon>Basidiomycota</taxon>
        <taxon>Agaricomycotina</taxon>
        <taxon>Agaricomycetes</taxon>
        <taxon>Agaricomycetidae</taxon>
        <taxon>Boletales</taxon>
        <taxon>Sclerodermatineae</taxon>
        <taxon>Pisolithaceae</taxon>
        <taxon>Pisolithus</taxon>
    </lineage>
</organism>
<dbReference type="HOGENOM" id="CLU_2984652_0_0_1"/>
<evidence type="ECO:0000313" key="1">
    <source>
        <dbReference type="EMBL" id="KIK21152.1"/>
    </source>
</evidence>
<sequence>MSAGVPDCVVHAHNYLLHITEKYCKANCPRFNRLSVVGWCTSGRKKVSAARKGSQLMP</sequence>
<gene>
    <name evidence="1" type="ORF">PISMIDRAFT_681713</name>
</gene>
<keyword evidence="2" id="KW-1185">Reference proteome</keyword>
<reference evidence="2" key="2">
    <citation type="submission" date="2015-01" db="EMBL/GenBank/DDBJ databases">
        <title>Evolutionary Origins and Diversification of the Mycorrhizal Mutualists.</title>
        <authorList>
            <consortium name="DOE Joint Genome Institute"/>
            <consortium name="Mycorrhizal Genomics Consortium"/>
            <person name="Kohler A."/>
            <person name="Kuo A."/>
            <person name="Nagy L.G."/>
            <person name="Floudas D."/>
            <person name="Copeland A."/>
            <person name="Barry K.W."/>
            <person name="Cichocki N."/>
            <person name="Veneault-Fourrey C."/>
            <person name="LaButti K."/>
            <person name="Lindquist E.A."/>
            <person name="Lipzen A."/>
            <person name="Lundell T."/>
            <person name="Morin E."/>
            <person name="Murat C."/>
            <person name="Riley R."/>
            <person name="Ohm R."/>
            <person name="Sun H."/>
            <person name="Tunlid A."/>
            <person name="Henrissat B."/>
            <person name="Grigoriev I.V."/>
            <person name="Hibbett D.S."/>
            <person name="Martin F."/>
        </authorList>
    </citation>
    <scope>NUCLEOTIDE SEQUENCE [LARGE SCALE GENOMIC DNA]</scope>
    <source>
        <strain evidence="2">441</strain>
    </source>
</reference>
<feature type="non-terminal residue" evidence="1">
    <location>
        <position position="58"/>
    </location>
</feature>
<evidence type="ECO:0000313" key="2">
    <source>
        <dbReference type="Proteomes" id="UP000054018"/>
    </source>
</evidence>
<accession>A0A0C9ZFB2</accession>
<protein>
    <submittedName>
        <fullName evidence="1">Uncharacterized protein</fullName>
    </submittedName>
</protein>
<dbReference type="AlphaFoldDB" id="A0A0C9ZFB2"/>
<proteinExistence type="predicted"/>
<feature type="non-terminal residue" evidence="1">
    <location>
        <position position="1"/>
    </location>
</feature>
<name>A0A0C9ZFB2_9AGAM</name>
<dbReference type="EMBL" id="KN833755">
    <property type="protein sequence ID" value="KIK21152.1"/>
    <property type="molecule type" value="Genomic_DNA"/>
</dbReference>
<reference evidence="1 2" key="1">
    <citation type="submission" date="2014-04" db="EMBL/GenBank/DDBJ databases">
        <authorList>
            <consortium name="DOE Joint Genome Institute"/>
            <person name="Kuo A."/>
            <person name="Kohler A."/>
            <person name="Costa M.D."/>
            <person name="Nagy L.G."/>
            <person name="Floudas D."/>
            <person name="Copeland A."/>
            <person name="Barry K.W."/>
            <person name="Cichocki N."/>
            <person name="Veneault-Fourrey C."/>
            <person name="LaButti K."/>
            <person name="Lindquist E.A."/>
            <person name="Lipzen A."/>
            <person name="Lundell T."/>
            <person name="Morin E."/>
            <person name="Murat C."/>
            <person name="Sun H."/>
            <person name="Tunlid A."/>
            <person name="Henrissat B."/>
            <person name="Grigoriev I.V."/>
            <person name="Hibbett D.S."/>
            <person name="Martin F."/>
            <person name="Nordberg H.P."/>
            <person name="Cantor M.N."/>
            <person name="Hua S.X."/>
        </authorList>
    </citation>
    <scope>NUCLEOTIDE SEQUENCE [LARGE SCALE GENOMIC DNA]</scope>
    <source>
        <strain evidence="1 2">441</strain>
    </source>
</reference>
<dbReference type="OrthoDB" id="2678679at2759"/>